<accession>A0A1X1UNS4</accession>
<evidence type="ECO:0000313" key="2">
    <source>
        <dbReference type="Proteomes" id="UP000194000"/>
    </source>
</evidence>
<protein>
    <submittedName>
        <fullName evidence="1">Uncharacterized protein</fullName>
    </submittedName>
</protein>
<comment type="caution">
    <text evidence="1">The sequence shown here is derived from an EMBL/GenBank/DDBJ whole genome shotgun (WGS) entry which is preliminary data.</text>
</comment>
<dbReference type="EMBL" id="LQOW01000026">
    <property type="protein sequence ID" value="ORV58462.1"/>
    <property type="molecule type" value="Genomic_DNA"/>
</dbReference>
<keyword evidence="2" id="KW-1185">Reference proteome</keyword>
<name>A0A1X1UNS4_9MYCO</name>
<evidence type="ECO:0000313" key="1">
    <source>
        <dbReference type="EMBL" id="ORV58462.1"/>
    </source>
</evidence>
<dbReference type="Proteomes" id="UP000194000">
    <property type="component" value="Unassembled WGS sequence"/>
</dbReference>
<organism evidence="1 2">
    <name type="scientific">Mycobacterium fragae</name>
    <dbReference type="NCBI Taxonomy" id="1260918"/>
    <lineage>
        <taxon>Bacteria</taxon>
        <taxon>Bacillati</taxon>
        <taxon>Actinomycetota</taxon>
        <taxon>Actinomycetes</taxon>
        <taxon>Mycobacteriales</taxon>
        <taxon>Mycobacteriaceae</taxon>
        <taxon>Mycobacterium</taxon>
    </lineage>
</organism>
<dbReference type="AlphaFoldDB" id="A0A1X1UNS4"/>
<reference evidence="1 2" key="1">
    <citation type="submission" date="2016-01" db="EMBL/GenBank/DDBJ databases">
        <title>The new phylogeny of the genus Mycobacterium.</title>
        <authorList>
            <person name="Tarcisio F."/>
            <person name="Conor M."/>
            <person name="Antonella G."/>
            <person name="Elisabetta G."/>
            <person name="Giulia F.S."/>
            <person name="Sara T."/>
            <person name="Anna F."/>
            <person name="Clotilde B."/>
            <person name="Roberto B."/>
            <person name="Veronica D.S."/>
            <person name="Fabio R."/>
            <person name="Monica P."/>
            <person name="Olivier J."/>
            <person name="Enrico T."/>
            <person name="Nicola S."/>
        </authorList>
    </citation>
    <scope>NUCLEOTIDE SEQUENCE [LARGE SCALE GENOMIC DNA]</scope>
    <source>
        <strain evidence="1 2">DSM 45731</strain>
    </source>
</reference>
<sequence>MAHVRTRKGEVMATAATLTSDQTLEAQVAGPAGANRLFVTTGLALFSLIAATPAAGVAETRQGTFFVNVGPQLTVQQFRQAIATASLSGLSTNGDVKLNSWQITGVEAGFDEEAGRVRVEFDALVSVDSAAAGSETTVFGVGIQVTILAAI</sequence>
<proteinExistence type="predicted"/>
<gene>
    <name evidence="1" type="ORF">AWC06_18815</name>
</gene>
<dbReference type="STRING" id="1260918.AWC06_18815"/>